<evidence type="ECO:0000256" key="1">
    <source>
        <dbReference type="ARBA" id="ARBA00004418"/>
    </source>
</evidence>
<name>A0ABV3PI92_9HYPH</name>
<reference evidence="5 6" key="1">
    <citation type="submission" date="2024-07" db="EMBL/GenBank/DDBJ databases">
        <title>Description of Labrys sedimenti sp. nov., isolated from a diclofenac-degrading enrichment culture.</title>
        <authorList>
            <person name="Tancsics A."/>
            <person name="Csepanyi A."/>
        </authorList>
    </citation>
    <scope>NUCLEOTIDE SEQUENCE [LARGE SCALE GENOMIC DNA]</scope>
    <source>
        <strain evidence="5 6">LMG 23578</strain>
    </source>
</reference>
<dbReference type="Gene3D" id="3.10.105.10">
    <property type="entry name" value="Dipeptide-binding Protein, Domain 3"/>
    <property type="match status" value="1"/>
</dbReference>
<dbReference type="Proteomes" id="UP001555786">
    <property type="component" value="Unassembled WGS sequence"/>
</dbReference>
<evidence type="ECO:0000259" key="4">
    <source>
        <dbReference type="Pfam" id="PF00496"/>
    </source>
</evidence>
<dbReference type="PIRSF" id="PIRSF002741">
    <property type="entry name" value="MppA"/>
    <property type="match status" value="1"/>
</dbReference>
<dbReference type="EMBL" id="JBFNQD010000002">
    <property type="protein sequence ID" value="MEW9305352.1"/>
    <property type="molecule type" value="Genomic_DNA"/>
</dbReference>
<feature type="domain" description="Solute-binding protein family 5" evidence="4">
    <location>
        <begin position="116"/>
        <end position="520"/>
    </location>
</feature>
<keyword evidence="3" id="KW-0732">Signal</keyword>
<dbReference type="Gene3D" id="3.40.190.10">
    <property type="entry name" value="Periplasmic binding protein-like II"/>
    <property type="match status" value="1"/>
</dbReference>
<evidence type="ECO:0000256" key="3">
    <source>
        <dbReference type="ARBA" id="ARBA00022729"/>
    </source>
</evidence>
<comment type="subcellular location">
    <subcellularLocation>
        <location evidence="1">Periplasm</location>
    </subcellularLocation>
</comment>
<dbReference type="SUPFAM" id="SSF53850">
    <property type="entry name" value="Periplasmic binding protein-like II"/>
    <property type="match status" value="1"/>
</dbReference>
<evidence type="ECO:0000256" key="2">
    <source>
        <dbReference type="ARBA" id="ARBA00005695"/>
    </source>
</evidence>
<proteinExistence type="inferred from homology"/>
<comment type="caution">
    <text evidence="5">The sequence shown here is derived from an EMBL/GenBank/DDBJ whole genome shotgun (WGS) entry which is preliminary data.</text>
</comment>
<dbReference type="InterPro" id="IPR006311">
    <property type="entry name" value="TAT_signal"/>
</dbReference>
<accession>A0ABV3PI92</accession>
<comment type="similarity">
    <text evidence="2">Belongs to the bacterial solute-binding protein 5 family.</text>
</comment>
<keyword evidence="6" id="KW-1185">Reference proteome</keyword>
<dbReference type="InterPro" id="IPR000914">
    <property type="entry name" value="SBP_5_dom"/>
</dbReference>
<dbReference type="RefSeq" id="WP_367623438.1">
    <property type="nucleotide sequence ID" value="NZ_JBFNQD010000002.1"/>
</dbReference>
<evidence type="ECO:0000313" key="6">
    <source>
        <dbReference type="Proteomes" id="UP001555786"/>
    </source>
</evidence>
<dbReference type="PANTHER" id="PTHR30290:SF64">
    <property type="entry name" value="ABC TRANSPORTER PERIPLASMIC BINDING PROTEIN"/>
    <property type="match status" value="1"/>
</dbReference>
<organism evidence="5 6">
    <name type="scientific">Labrys neptuniae</name>
    <dbReference type="NCBI Taxonomy" id="376174"/>
    <lineage>
        <taxon>Bacteria</taxon>
        <taxon>Pseudomonadati</taxon>
        <taxon>Pseudomonadota</taxon>
        <taxon>Alphaproteobacteria</taxon>
        <taxon>Hyphomicrobiales</taxon>
        <taxon>Xanthobacteraceae</taxon>
        <taxon>Labrys</taxon>
    </lineage>
</organism>
<dbReference type="InterPro" id="IPR039424">
    <property type="entry name" value="SBP_5"/>
</dbReference>
<dbReference type="PANTHER" id="PTHR30290">
    <property type="entry name" value="PERIPLASMIC BINDING COMPONENT OF ABC TRANSPORTER"/>
    <property type="match status" value="1"/>
</dbReference>
<dbReference type="InterPro" id="IPR030678">
    <property type="entry name" value="Peptide/Ni-bd"/>
</dbReference>
<gene>
    <name evidence="5" type="ORF">ABXS05_07380</name>
</gene>
<dbReference type="Pfam" id="PF00496">
    <property type="entry name" value="SBP_bac_5"/>
    <property type="match status" value="1"/>
</dbReference>
<evidence type="ECO:0000313" key="5">
    <source>
        <dbReference type="EMBL" id="MEW9305352.1"/>
    </source>
</evidence>
<dbReference type="CDD" id="cd08497">
    <property type="entry name" value="MbnE-like"/>
    <property type="match status" value="1"/>
</dbReference>
<protein>
    <submittedName>
        <fullName evidence="5">Extracellular solute-binding protein</fullName>
    </submittedName>
</protein>
<dbReference type="PROSITE" id="PS51318">
    <property type="entry name" value="TAT"/>
    <property type="match status" value="1"/>
</dbReference>
<sequence length="610" mass="67909">MAELDRRTLLKTGFFGAACALLPAGAWGQEVESHGLSTFGDLKYGPDFKKFDYVRADAPKGGAFSQLVYQTGYNQSFNSFDSLHIYVLKGTGAVGMDATFATLMARAVDEPDAVYGYAAQSVAVSADRQTYRFRLRPGLSFHDGSALTAEDCAWSFNTLKEKGHPFITEPLRFFKEAVAEAPDLVRVTLLPGRGRSLPLIVAGLPIFSKAWWSSRDFTKSTLEAPLGSGPYKVGKVDVGEAISYERVANWWGESLPAQVGTNNFDRLTWYYYRDPSVSFIAFGAGNYRFREETSSENWAKGYDIPPVRDGRIKRETVPDHTPSGAQGWYFNTRRAKFSDPRVRQALGFVFDFEWVNRNVMYSSYQRTASIFENSPLKAEGRPGPDELALLEPYRGKVPDAVFGEALLPPVSDGSGFDRANLRMALGLLKEAGWSLDNRVLKNAKGEAFTIEFLEESDFLYKITAPFIQSLGRLGIAASFRAVDSSQYQRRTDAFDYDIISRRATYGLTPGEDMRGPFSSRTAAVPGSSNISGIVDPVLDALIDAIAAADSRVALVAACRAFDRVLRAGYYWVPMYNRPNHWLAYWDEFEHGDPGVIYDRGIPDLWWAKKT</sequence>